<evidence type="ECO:0000313" key="5">
    <source>
        <dbReference type="Proteomes" id="UP000774750"/>
    </source>
</evidence>
<feature type="transmembrane region" description="Helical" evidence="2">
    <location>
        <begin position="37"/>
        <end position="61"/>
    </location>
</feature>
<dbReference type="EMBL" id="JACJKY010000004">
    <property type="protein sequence ID" value="MBM6920222.1"/>
    <property type="molecule type" value="Genomic_DNA"/>
</dbReference>
<organism evidence="4 5">
    <name type="scientific">Merdimmobilis hominis</name>
    <dbReference type="NCBI Taxonomy" id="2897707"/>
    <lineage>
        <taxon>Bacteria</taxon>
        <taxon>Bacillati</taxon>
        <taxon>Bacillota</taxon>
        <taxon>Clostridia</taxon>
        <taxon>Eubacteriales</taxon>
        <taxon>Oscillospiraceae</taxon>
        <taxon>Merdimmobilis</taxon>
    </lineage>
</organism>
<keyword evidence="4" id="KW-0808">Transferase</keyword>
<dbReference type="Proteomes" id="UP000774750">
    <property type="component" value="Unassembled WGS sequence"/>
</dbReference>
<dbReference type="PANTHER" id="PTHR30576:SF0">
    <property type="entry name" value="UNDECAPRENYL-PHOSPHATE N-ACETYLGALACTOSAMINYL 1-PHOSPHATE TRANSFERASE-RELATED"/>
    <property type="match status" value="1"/>
</dbReference>
<dbReference type="InterPro" id="IPR003362">
    <property type="entry name" value="Bact_transf"/>
</dbReference>
<gene>
    <name evidence="4" type="ORF">H6A12_03490</name>
</gene>
<reference evidence="4" key="1">
    <citation type="submission" date="2020-08" db="EMBL/GenBank/DDBJ databases">
        <authorList>
            <person name="Cejkova D."/>
            <person name="Kubasova T."/>
            <person name="Jahodarova E."/>
            <person name="Rychlik I."/>
        </authorList>
    </citation>
    <scope>NUCLEOTIDE SEQUENCE</scope>
    <source>
        <strain evidence="4">An559</strain>
    </source>
</reference>
<accession>A0A938X3N1</accession>
<reference evidence="4" key="2">
    <citation type="journal article" date="2021" name="Sci. Rep.">
        <title>The distribution of antibiotic resistance genes in chicken gut microbiota commensals.</title>
        <authorList>
            <person name="Juricova H."/>
            <person name="Matiasovicova J."/>
            <person name="Kubasova T."/>
            <person name="Cejkova D."/>
            <person name="Rychlik I."/>
        </authorList>
    </citation>
    <scope>NUCLEOTIDE SEQUENCE</scope>
    <source>
        <strain evidence="4">An559</strain>
    </source>
</reference>
<dbReference type="Pfam" id="PF02397">
    <property type="entry name" value="Bac_transf"/>
    <property type="match status" value="1"/>
</dbReference>
<evidence type="ECO:0000256" key="2">
    <source>
        <dbReference type="SAM" id="Phobius"/>
    </source>
</evidence>
<evidence type="ECO:0000259" key="3">
    <source>
        <dbReference type="Pfam" id="PF02397"/>
    </source>
</evidence>
<keyword evidence="2" id="KW-0472">Membrane</keyword>
<evidence type="ECO:0000256" key="1">
    <source>
        <dbReference type="ARBA" id="ARBA00006464"/>
    </source>
</evidence>
<sequence length="249" mass="28500">MILKKWEALPVSMQTEAVKPYYDALKRKTLSLILKRLFDIVVSLFLLILLSPVFLVLSIMIKADSKGPVMFRQVRVTQYGKTFRIFKFRTMVTNAEQLGTQVTVGGDSRITKMGHRLRKCRLDELPQLLNILRGEMSFVGTRPEVEKYVARYTPEMMATLLLPAGVTSLASVYYKDEAELLNNTEDADRTYTELVLPGKMRYNLRAIKTFGFWNDIKVLFITILAMLGKENMEVDIASGKTEVNQKNNE</sequence>
<dbReference type="AlphaFoldDB" id="A0A938X3N1"/>
<dbReference type="GO" id="GO:0016780">
    <property type="term" value="F:phosphotransferase activity, for other substituted phosphate groups"/>
    <property type="evidence" value="ECO:0007669"/>
    <property type="project" value="TreeGrafter"/>
</dbReference>
<keyword evidence="5" id="KW-1185">Reference proteome</keyword>
<comment type="caution">
    <text evidence="4">The sequence shown here is derived from an EMBL/GenBank/DDBJ whole genome shotgun (WGS) entry which is preliminary data.</text>
</comment>
<comment type="similarity">
    <text evidence="1">Belongs to the bacterial sugar transferase family.</text>
</comment>
<name>A0A938X3N1_9FIRM</name>
<feature type="domain" description="Bacterial sugar transferase" evidence="3">
    <location>
        <begin position="35"/>
        <end position="227"/>
    </location>
</feature>
<keyword evidence="2" id="KW-0812">Transmembrane</keyword>
<evidence type="ECO:0000313" key="4">
    <source>
        <dbReference type="EMBL" id="MBM6920222.1"/>
    </source>
</evidence>
<dbReference type="PANTHER" id="PTHR30576">
    <property type="entry name" value="COLANIC BIOSYNTHESIS UDP-GLUCOSE LIPID CARRIER TRANSFERASE"/>
    <property type="match status" value="1"/>
</dbReference>
<protein>
    <submittedName>
        <fullName evidence="4">Sugar transferase</fullName>
    </submittedName>
</protein>
<dbReference type="RefSeq" id="WP_204444796.1">
    <property type="nucleotide sequence ID" value="NZ_JACJKY010000004.1"/>
</dbReference>
<proteinExistence type="inferred from homology"/>
<keyword evidence="2" id="KW-1133">Transmembrane helix</keyword>